<evidence type="ECO:0000313" key="10">
    <source>
        <dbReference type="Proteomes" id="UP001444661"/>
    </source>
</evidence>
<dbReference type="InterPro" id="IPR049326">
    <property type="entry name" value="Rhodopsin_dom_fungi"/>
</dbReference>
<dbReference type="Proteomes" id="UP001444661">
    <property type="component" value="Unassembled WGS sequence"/>
</dbReference>
<dbReference type="EMBL" id="JAQQWK010000003">
    <property type="protein sequence ID" value="KAK8044324.1"/>
    <property type="molecule type" value="Genomic_DNA"/>
</dbReference>
<feature type="domain" description="Rhodopsin" evidence="8">
    <location>
        <begin position="48"/>
        <end position="292"/>
    </location>
</feature>
<keyword evidence="3 7" id="KW-1133">Transmembrane helix</keyword>
<feature type="region of interest" description="Disordered" evidence="6">
    <location>
        <begin position="419"/>
        <end position="468"/>
    </location>
</feature>
<feature type="transmembrane region" description="Helical" evidence="7">
    <location>
        <begin position="63"/>
        <end position="82"/>
    </location>
</feature>
<evidence type="ECO:0000256" key="7">
    <source>
        <dbReference type="SAM" id="Phobius"/>
    </source>
</evidence>
<feature type="non-terminal residue" evidence="9">
    <location>
        <position position="1"/>
    </location>
</feature>
<keyword evidence="4 7" id="KW-0472">Membrane</keyword>
<evidence type="ECO:0000256" key="2">
    <source>
        <dbReference type="ARBA" id="ARBA00022692"/>
    </source>
</evidence>
<evidence type="ECO:0000256" key="1">
    <source>
        <dbReference type="ARBA" id="ARBA00004141"/>
    </source>
</evidence>
<dbReference type="Pfam" id="PF20684">
    <property type="entry name" value="Fung_rhodopsin"/>
    <property type="match status" value="1"/>
</dbReference>
<evidence type="ECO:0000256" key="5">
    <source>
        <dbReference type="ARBA" id="ARBA00038359"/>
    </source>
</evidence>
<accession>A0ABR1TCJ4</accession>
<reference evidence="9 10" key="1">
    <citation type="submission" date="2023-01" db="EMBL/GenBank/DDBJ databases">
        <title>Analysis of 21 Apiospora genomes using comparative genomics revels a genus with tremendous synthesis potential of carbohydrate active enzymes and secondary metabolites.</title>
        <authorList>
            <person name="Sorensen T."/>
        </authorList>
    </citation>
    <scope>NUCLEOTIDE SEQUENCE [LARGE SCALE GENOMIC DNA]</scope>
    <source>
        <strain evidence="9 10">CBS 33761</strain>
    </source>
</reference>
<feature type="transmembrane region" description="Helical" evidence="7">
    <location>
        <begin position="147"/>
        <end position="167"/>
    </location>
</feature>
<feature type="transmembrane region" description="Helical" evidence="7">
    <location>
        <begin position="32"/>
        <end position="51"/>
    </location>
</feature>
<keyword evidence="2 7" id="KW-0812">Transmembrane</keyword>
<dbReference type="InterPro" id="IPR052337">
    <property type="entry name" value="SAT4-like"/>
</dbReference>
<evidence type="ECO:0000256" key="3">
    <source>
        <dbReference type="ARBA" id="ARBA00022989"/>
    </source>
</evidence>
<organism evidence="9 10">
    <name type="scientific">Apiospora rasikravindrae</name>
    <dbReference type="NCBI Taxonomy" id="990691"/>
    <lineage>
        <taxon>Eukaryota</taxon>
        <taxon>Fungi</taxon>
        <taxon>Dikarya</taxon>
        <taxon>Ascomycota</taxon>
        <taxon>Pezizomycotina</taxon>
        <taxon>Sordariomycetes</taxon>
        <taxon>Xylariomycetidae</taxon>
        <taxon>Amphisphaeriales</taxon>
        <taxon>Apiosporaceae</taxon>
        <taxon>Apiospora</taxon>
    </lineage>
</organism>
<evidence type="ECO:0000256" key="4">
    <source>
        <dbReference type="ARBA" id="ARBA00023136"/>
    </source>
</evidence>
<proteinExistence type="inferred from homology"/>
<gene>
    <name evidence="9" type="ORF">PG993_004348</name>
</gene>
<dbReference type="PANTHER" id="PTHR33048:SF155">
    <property type="entry name" value="INTEGRAL MEMBRANE PROTEIN"/>
    <property type="match status" value="1"/>
</dbReference>
<comment type="subcellular location">
    <subcellularLocation>
        <location evidence="1">Membrane</location>
        <topology evidence="1">Multi-pass membrane protein</topology>
    </subcellularLocation>
</comment>
<keyword evidence="10" id="KW-1185">Reference proteome</keyword>
<feature type="transmembrane region" description="Helical" evidence="7">
    <location>
        <begin position="114"/>
        <end position="135"/>
    </location>
</feature>
<dbReference type="PANTHER" id="PTHR33048">
    <property type="entry name" value="PTH11-LIKE INTEGRAL MEMBRANE PROTEIN (AFU_ORTHOLOGUE AFUA_5G11245)"/>
    <property type="match status" value="1"/>
</dbReference>
<feature type="transmembrane region" description="Helical" evidence="7">
    <location>
        <begin position="196"/>
        <end position="218"/>
    </location>
</feature>
<evidence type="ECO:0000259" key="8">
    <source>
        <dbReference type="Pfam" id="PF20684"/>
    </source>
</evidence>
<feature type="transmembrane region" description="Helical" evidence="7">
    <location>
        <begin position="265"/>
        <end position="287"/>
    </location>
</feature>
<evidence type="ECO:0000313" key="9">
    <source>
        <dbReference type="EMBL" id="KAK8044324.1"/>
    </source>
</evidence>
<name>A0ABR1TCJ4_9PEZI</name>
<feature type="compositionally biased region" description="Basic residues" evidence="6">
    <location>
        <begin position="454"/>
        <end position="468"/>
    </location>
</feature>
<evidence type="ECO:0000256" key="6">
    <source>
        <dbReference type="SAM" id="MobiDB-lite"/>
    </source>
</evidence>
<sequence>PSAVGGSPLAPPPLPFRTDVDLNENRQLEINLVAWICTGVAIAVVFFKLFVRARVTKVIGWDDFFIFLSLALSIIASAFVSYSVTLGFGRHTIAVAMEPDGPERLVNTAMWQQLGYPFNIGAFSFPNISIAILVVRLLDPWTARARALYGMVIVQVVIALISVIIVFKQCQPTAKVWNKQLPGTCWSPDVLNNFSYFLSAYTTLTDIVLAVVPISSFWSLQMRANTKVGVCIMMGLTLLSAVVTIVKATYLSLFNDQTDPLFDVVPLVIWGLIEQNVVIVAACIPTLRPFFHKVWKGEKSGGSGSGGGGHSSGASGSKLSSSTFFSNNLRHNKHHRMLDDSVLDYDLRDADLEAQARDHHGHETMVLEQIGRKGGDSSDMLRVGTAVTTEAEAEDGDDDSHSSQKGIWRTLHVDMEWNAESASQSSKREPRFPFVPDIPASGTCVSMAEPSEGRKKKHKSASARLTRH</sequence>
<comment type="similarity">
    <text evidence="5">Belongs to the SAT4 family.</text>
</comment>
<comment type="caution">
    <text evidence="9">The sequence shown here is derived from an EMBL/GenBank/DDBJ whole genome shotgun (WGS) entry which is preliminary data.</text>
</comment>
<feature type="transmembrane region" description="Helical" evidence="7">
    <location>
        <begin position="230"/>
        <end position="253"/>
    </location>
</feature>
<protein>
    <recommendedName>
        <fullName evidence="8">Rhodopsin domain-containing protein</fullName>
    </recommendedName>
</protein>